<keyword evidence="1" id="KW-1133">Transmembrane helix</keyword>
<gene>
    <name evidence="2" type="ORF">Val02_32280</name>
</gene>
<evidence type="ECO:0000256" key="1">
    <source>
        <dbReference type="SAM" id="Phobius"/>
    </source>
</evidence>
<keyword evidence="1" id="KW-0812">Transmembrane</keyword>
<dbReference type="EMBL" id="BOPF01000010">
    <property type="protein sequence ID" value="GIJ46342.1"/>
    <property type="molecule type" value="Genomic_DNA"/>
</dbReference>
<evidence type="ECO:0000313" key="2">
    <source>
        <dbReference type="EMBL" id="GIJ46342.1"/>
    </source>
</evidence>
<sequence length="408" mass="43151">MNGDDLATRFRGFALPPGLDTTNAVEAGRRAVRRRRLAIAGAAAVLVVAATGVAYAAVIPAPERRPADAPEVVRLDITPGEPLTGCVPRDLPMPGGKRGAVRQDGATDRTGRYVLAGVTGTGFADSSAAPVRVLWRDDTIAAQQDGVQWLTVNAAGMMAGLETYYGHDRRAFLARDGSWYELMKPAGYALAVPAAVNERGDVFGTLVREVDAGDMLTRTGYRFHDTPAPADRDLVYWSADARGEPRILSEPGEAEAIGFDDRGNLVASVRTGAADHTPYVWSPELTSGGPLTLPAGIGGFRATFLRGGLLYGRLGELPARWDLRANRLVRIGDRARDVFAANDEGWLVYEGAAGQMLLSPDGVEHPLAGDPDGSGRLADPIWIGPGGRSFVAGRAGVAPSVLARWTCG</sequence>
<proteinExistence type="predicted"/>
<keyword evidence="3" id="KW-1185">Reference proteome</keyword>
<keyword evidence="1" id="KW-0472">Membrane</keyword>
<organism evidence="2 3">
    <name type="scientific">Virgisporangium aliadipatigenens</name>
    <dbReference type="NCBI Taxonomy" id="741659"/>
    <lineage>
        <taxon>Bacteria</taxon>
        <taxon>Bacillati</taxon>
        <taxon>Actinomycetota</taxon>
        <taxon>Actinomycetes</taxon>
        <taxon>Micromonosporales</taxon>
        <taxon>Micromonosporaceae</taxon>
        <taxon>Virgisporangium</taxon>
    </lineage>
</organism>
<accession>A0A8J3YL71</accession>
<dbReference type="AlphaFoldDB" id="A0A8J3YL71"/>
<name>A0A8J3YL71_9ACTN</name>
<reference evidence="2" key="1">
    <citation type="submission" date="2021-01" db="EMBL/GenBank/DDBJ databases">
        <title>Whole genome shotgun sequence of Virgisporangium aliadipatigenens NBRC 105644.</title>
        <authorList>
            <person name="Komaki H."/>
            <person name="Tamura T."/>
        </authorList>
    </citation>
    <scope>NUCLEOTIDE SEQUENCE</scope>
    <source>
        <strain evidence="2">NBRC 105644</strain>
    </source>
</reference>
<dbReference type="Proteomes" id="UP000619260">
    <property type="component" value="Unassembled WGS sequence"/>
</dbReference>
<feature type="transmembrane region" description="Helical" evidence="1">
    <location>
        <begin position="37"/>
        <end position="58"/>
    </location>
</feature>
<evidence type="ECO:0000313" key="3">
    <source>
        <dbReference type="Proteomes" id="UP000619260"/>
    </source>
</evidence>
<comment type="caution">
    <text evidence="2">The sequence shown here is derived from an EMBL/GenBank/DDBJ whole genome shotgun (WGS) entry which is preliminary data.</text>
</comment>
<dbReference type="RefSeq" id="WP_203899881.1">
    <property type="nucleotide sequence ID" value="NZ_BOPF01000010.1"/>
</dbReference>
<protein>
    <submittedName>
        <fullName evidence="2">Uncharacterized protein</fullName>
    </submittedName>
</protein>